<accession>A0A921MD73</accession>
<feature type="transmembrane region" description="Helical" evidence="1">
    <location>
        <begin position="32"/>
        <end position="54"/>
    </location>
</feature>
<proteinExistence type="predicted"/>
<comment type="caution">
    <text evidence="2">The sequence shown here is derived from an EMBL/GenBank/DDBJ whole genome shotgun (WGS) entry which is preliminary data.</text>
</comment>
<organism evidence="2 3">
    <name type="scientific">Brevibacterium senegalense</name>
    <dbReference type="NCBI Taxonomy" id="1033736"/>
    <lineage>
        <taxon>Bacteria</taxon>
        <taxon>Bacillati</taxon>
        <taxon>Actinomycetota</taxon>
        <taxon>Actinomycetes</taxon>
        <taxon>Micrococcales</taxon>
        <taxon>Brevibacteriaceae</taxon>
        <taxon>Brevibacterium</taxon>
    </lineage>
</organism>
<evidence type="ECO:0000256" key="1">
    <source>
        <dbReference type="SAM" id="Phobius"/>
    </source>
</evidence>
<sequence length="160" mass="16249">MTRGPAGDAAPAAEQQGEFLHVWGDTVRGNKLLIGVLVGIVCGIVGLYGGRAVVTALGVEEQLVDVWSLITGILGCLAAGVITARVSSPARIISEDAEDSGALAAAIDELGEDARGLGVLEDATDLSRAELEAAGLTEAFREAEARAAARAEVRRAGGDA</sequence>
<keyword evidence="1" id="KW-0812">Transmembrane</keyword>
<dbReference type="Proteomes" id="UP000784435">
    <property type="component" value="Unassembled WGS sequence"/>
</dbReference>
<name>A0A921MD73_9MICO</name>
<evidence type="ECO:0000313" key="2">
    <source>
        <dbReference type="EMBL" id="HJG79637.1"/>
    </source>
</evidence>
<feature type="transmembrane region" description="Helical" evidence="1">
    <location>
        <begin position="66"/>
        <end position="84"/>
    </location>
</feature>
<gene>
    <name evidence="2" type="ORF">K8V08_04410</name>
</gene>
<evidence type="ECO:0000313" key="3">
    <source>
        <dbReference type="Proteomes" id="UP000784435"/>
    </source>
</evidence>
<protein>
    <submittedName>
        <fullName evidence="2">Uncharacterized protein</fullName>
    </submittedName>
</protein>
<dbReference type="AlphaFoldDB" id="A0A921MD73"/>
<keyword evidence="1" id="KW-1133">Transmembrane helix</keyword>
<reference evidence="2" key="2">
    <citation type="submission" date="2021-09" db="EMBL/GenBank/DDBJ databases">
        <authorList>
            <person name="Gilroy R."/>
        </authorList>
    </citation>
    <scope>NUCLEOTIDE SEQUENCE</scope>
    <source>
        <strain evidence="2">ChiGjej5B5-7349</strain>
    </source>
</reference>
<reference evidence="2" key="1">
    <citation type="journal article" date="2021" name="PeerJ">
        <title>Extensive microbial diversity within the chicken gut microbiome revealed by metagenomics and culture.</title>
        <authorList>
            <person name="Gilroy R."/>
            <person name="Ravi A."/>
            <person name="Getino M."/>
            <person name="Pursley I."/>
            <person name="Horton D.L."/>
            <person name="Alikhan N.F."/>
            <person name="Baker D."/>
            <person name="Gharbi K."/>
            <person name="Hall N."/>
            <person name="Watson M."/>
            <person name="Adriaenssens E.M."/>
            <person name="Foster-Nyarko E."/>
            <person name="Jarju S."/>
            <person name="Secka A."/>
            <person name="Antonio M."/>
            <person name="Oren A."/>
            <person name="Chaudhuri R.R."/>
            <person name="La Ragione R."/>
            <person name="Hildebrand F."/>
            <person name="Pallen M.J."/>
        </authorList>
    </citation>
    <scope>NUCLEOTIDE SEQUENCE</scope>
    <source>
        <strain evidence="2">ChiGjej5B5-7349</strain>
    </source>
</reference>
<keyword evidence="1" id="KW-0472">Membrane</keyword>
<dbReference type="EMBL" id="DYUK01000090">
    <property type="protein sequence ID" value="HJG79637.1"/>
    <property type="molecule type" value="Genomic_DNA"/>
</dbReference>